<evidence type="ECO:0000313" key="3">
    <source>
        <dbReference type="Proteomes" id="UP000054024"/>
    </source>
</evidence>
<keyword evidence="3" id="KW-1185">Reference proteome</keyword>
<dbReference type="Proteomes" id="UP000054024">
    <property type="component" value="Unassembled WGS sequence"/>
</dbReference>
<keyword evidence="1" id="KW-0812">Transmembrane</keyword>
<evidence type="ECO:0000256" key="1">
    <source>
        <dbReference type="SAM" id="Phobius"/>
    </source>
</evidence>
<feature type="transmembrane region" description="Helical" evidence="1">
    <location>
        <begin position="67"/>
        <end position="97"/>
    </location>
</feature>
<feature type="transmembrane region" description="Helical" evidence="1">
    <location>
        <begin position="6"/>
        <end position="25"/>
    </location>
</feature>
<accession>A0A117PC45</accession>
<proteinExistence type="predicted"/>
<dbReference type="EMBL" id="LMWJ01000008">
    <property type="protein sequence ID" value="KUM76991.1"/>
    <property type="molecule type" value="Genomic_DNA"/>
</dbReference>
<dbReference type="AlphaFoldDB" id="A0A117PC45"/>
<feature type="transmembrane region" description="Helical" evidence="1">
    <location>
        <begin position="37"/>
        <end position="55"/>
    </location>
</feature>
<comment type="caution">
    <text evidence="2">The sequence shown here is derived from an EMBL/GenBank/DDBJ whole genome shotgun (WGS) entry which is preliminary data.</text>
</comment>
<dbReference type="STRING" id="146536.AQI70_13695"/>
<keyword evidence="1" id="KW-1133">Transmembrane helix</keyword>
<protein>
    <submittedName>
        <fullName evidence="2">Branched-chain amino acid transporter AzlD</fullName>
    </submittedName>
</protein>
<dbReference type="Pfam" id="PF05437">
    <property type="entry name" value="AzlD"/>
    <property type="match status" value="1"/>
</dbReference>
<gene>
    <name evidence="2" type="ORF">AQI70_13695</name>
</gene>
<reference evidence="2 3" key="1">
    <citation type="submission" date="2015-10" db="EMBL/GenBank/DDBJ databases">
        <title>Draft genome sequence of Streptomyces curacoi DSM 40107, type strain for the species Streptomyces curacoi.</title>
        <authorList>
            <person name="Ruckert C."/>
            <person name="Winkler A."/>
            <person name="Kalinowski J."/>
            <person name="Kampfer P."/>
            <person name="Glaeser S."/>
        </authorList>
    </citation>
    <scope>NUCLEOTIDE SEQUENCE [LARGE SCALE GENOMIC DNA]</scope>
    <source>
        <strain evidence="2 3">DSM 40107</strain>
    </source>
</reference>
<name>A0A117PC45_9ACTN</name>
<sequence>MSIWIAVGVTALGCYAVKLVGLLVPAGALERPLVRRLAALLPVALLAALTAQQTFGDGRALMLDARVAGLAAAGVALVLRAPFLLVVAAAVVVTAGVRALGG</sequence>
<evidence type="ECO:0000313" key="2">
    <source>
        <dbReference type="EMBL" id="KUM76991.1"/>
    </source>
</evidence>
<dbReference type="RefSeq" id="WP_062148421.1">
    <property type="nucleotide sequence ID" value="NZ_KQ947987.1"/>
</dbReference>
<keyword evidence="1" id="KW-0472">Membrane</keyword>
<organism evidence="2 3">
    <name type="scientific">Streptomyces curacoi</name>
    <dbReference type="NCBI Taxonomy" id="146536"/>
    <lineage>
        <taxon>Bacteria</taxon>
        <taxon>Bacillati</taxon>
        <taxon>Actinomycetota</taxon>
        <taxon>Actinomycetes</taxon>
        <taxon>Kitasatosporales</taxon>
        <taxon>Streptomycetaceae</taxon>
        <taxon>Streptomyces</taxon>
    </lineage>
</organism>
<dbReference type="InterPro" id="IPR008407">
    <property type="entry name" value="Brnchd-chn_aa_trnsp_AzlD"/>
</dbReference>